<proteinExistence type="predicted"/>
<keyword evidence="3" id="KW-1185">Reference proteome</keyword>
<evidence type="ECO:0000313" key="3">
    <source>
        <dbReference type="Proteomes" id="UP001165121"/>
    </source>
</evidence>
<dbReference type="Proteomes" id="UP001165121">
    <property type="component" value="Unassembled WGS sequence"/>
</dbReference>
<feature type="compositionally biased region" description="Low complexity" evidence="1">
    <location>
        <begin position="251"/>
        <end position="283"/>
    </location>
</feature>
<reference evidence="2" key="1">
    <citation type="submission" date="2023-04" db="EMBL/GenBank/DDBJ databases">
        <title>Phytophthora fragariaefolia NBRC 109709.</title>
        <authorList>
            <person name="Ichikawa N."/>
            <person name="Sato H."/>
            <person name="Tonouchi N."/>
        </authorList>
    </citation>
    <scope>NUCLEOTIDE SEQUENCE</scope>
    <source>
        <strain evidence="2">NBRC 109709</strain>
    </source>
</reference>
<feature type="region of interest" description="Disordered" evidence="1">
    <location>
        <begin position="234"/>
        <end position="285"/>
    </location>
</feature>
<evidence type="ECO:0000256" key="1">
    <source>
        <dbReference type="SAM" id="MobiDB-lite"/>
    </source>
</evidence>
<gene>
    <name evidence="2" type="ORF">Pfra01_000282600</name>
</gene>
<name>A0A9W6WXM8_9STRA</name>
<organism evidence="2 3">
    <name type="scientific">Phytophthora fragariaefolia</name>
    <dbReference type="NCBI Taxonomy" id="1490495"/>
    <lineage>
        <taxon>Eukaryota</taxon>
        <taxon>Sar</taxon>
        <taxon>Stramenopiles</taxon>
        <taxon>Oomycota</taxon>
        <taxon>Peronosporomycetes</taxon>
        <taxon>Peronosporales</taxon>
        <taxon>Peronosporaceae</taxon>
        <taxon>Phytophthora</taxon>
    </lineage>
</organism>
<accession>A0A9W6WXM8</accession>
<dbReference type="EMBL" id="BSXT01000226">
    <property type="protein sequence ID" value="GMF21389.1"/>
    <property type="molecule type" value="Genomic_DNA"/>
</dbReference>
<evidence type="ECO:0000313" key="2">
    <source>
        <dbReference type="EMBL" id="GMF21389.1"/>
    </source>
</evidence>
<comment type="caution">
    <text evidence="2">The sequence shown here is derived from an EMBL/GenBank/DDBJ whole genome shotgun (WGS) entry which is preliminary data.</text>
</comment>
<protein>
    <submittedName>
        <fullName evidence="2">Unnamed protein product</fullName>
    </submittedName>
</protein>
<dbReference type="AlphaFoldDB" id="A0A9W6WXM8"/>
<sequence>MTRARSPIRVLLAAVPLRESSYGTRAMADSLRDGDRGQHVSKAGFEKGSAQAERSSLLDFLSYEKTSPPQLPSTPALPVYTMSSSVSVRRLVALFDSSATLATATRAAAVIGRTRVSALVRVYEPTSGAAVDAVPVAASCVAAASAQTTAMSIADIDYARFAAFGNPHEPSENGYLRYTSTTTTSMATTTTTTATTNSDVIDITRSTMTSTTATAISDASDITDSSTTTTTAISDAIDTTRSTRSAQPLQASPATNNPTPADAAVSAATPTPATPALSPAPTSKVAHQLNKMTERASHHLQTTTTCVGKAIEEETTLQPARAPRRNQSRLLQYQTDPTFLRKCWQARQRRAAAAASKRIWKP</sequence>